<dbReference type="GO" id="GO:0005524">
    <property type="term" value="F:ATP binding"/>
    <property type="evidence" value="ECO:0007669"/>
    <property type="project" value="InterPro"/>
</dbReference>
<gene>
    <name evidence="3" type="ORF">DNG_03331</name>
</gene>
<dbReference type="InterPro" id="IPR036265">
    <property type="entry name" value="HIT-like_sf"/>
</dbReference>
<sequence>MTVGKVPDHLPQLVRASFNKARANGDLLYFQTQVTILAPGSIPFQLRFSPALAKKPTKPAPATPAPSGAKRVFNPFENIDPELLIAKLPSHNLVLNKFAIVPEHFLLVTSSFHPQTDLLEGSDLTATYACIDAYHSYCERGEEESRVGEGELFAFFNSGEFSGASQPHRHIQLLPVARMRDGIEGGEWDVLAKRLVGEVEDLPFTTFAEEIRPGMSAHELRGIYLRLYRRACSAVAKFTGREEIAGRAAGQVGGEAGISYNLAMTRHALIVCPRLAEGAPVWDGGEVVGHLALNGTVLAGTALVKDAAEWDALRNDPEELLQALRTIGLPKRYEEKVLQNGNGVRGPE</sequence>
<dbReference type="PANTHER" id="PTHR38420">
    <property type="entry name" value="AP-4-A PHOSPHORYLASE II"/>
    <property type="match status" value="1"/>
</dbReference>
<dbReference type="Pfam" id="PF19327">
    <property type="entry name" value="Ap4A_phos_N"/>
    <property type="match status" value="2"/>
</dbReference>
<keyword evidence="4" id="KW-1185">Reference proteome</keyword>
<organism evidence="3 4">
    <name type="scientific">Cephalotrichum gorgonifer</name>
    <dbReference type="NCBI Taxonomy" id="2041049"/>
    <lineage>
        <taxon>Eukaryota</taxon>
        <taxon>Fungi</taxon>
        <taxon>Dikarya</taxon>
        <taxon>Ascomycota</taxon>
        <taxon>Pezizomycotina</taxon>
        <taxon>Sordariomycetes</taxon>
        <taxon>Hypocreomycetidae</taxon>
        <taxon>Microascales</taxon>
        <taxon>Microascaceae</taxon>
        <taxon>Cephalotrichum</taxon>
    </lineage>
</organism>
<dbReference type="Gene3D" id="3.30.428.70">
    <property type="match status" value="1"/>
</dbReference>
<dbReference type="InterPro" id="IPR043171">
    <property type="entry name" value="Ap4A_phos1/2-like"/>
</dbReference>
<reference evidence="3" key="1">
    <citation type="submission" date="2018-03" db="EMBL/GenBank/DDBJ databases">
        <authorList>
            <person name="Guldener U."/>
        </authorList>
    </citation>
    <scope>NUCLEOTIDE SEQUENCE</scope>
</reference>
<dbReference type="GO" id="GO:0003877">
    <property type="term" value="F:ATP:ADP adenylyltransferase activity"/>
    <property type="evidence" value="ECO:0007669"/>
    <property type="project" value="InterPro"/>
</dbReference>
<evidence type="ECO:0000313" key="4">
    <source>
        <dbReference type="Proteomes" id="UP001187682"/>
    </source>
</evidence>
<dbReference type="SUPFAM" id="SSF54197">
    <property type="entry name" value="HIT-like"/>
    <property type="match status" value="1"/>
</dbReference>
<dbReference type="InterPro" id="IPR045759">
    <property type="entry name" value="Ap4A_phos1/2_N"/>
</dbReference>
<protein>
    <submittedName>
        <fullName evidence="3">Related to 5',5'''-P-1,P-4-tetraphosphate phosphorylase 2</fullName>
    </submittedName>
</protein>
<comment type="caution">
    <text evidence="3">The sequence shown here is derived from an EMBL/GenBank/DDBJ whole genome shotgun (WGS) entry which is preliminary data.</text>
</comment>
<proteinExistence type="predicted"/>
<evidence type="ECO:0000313" key="3">
    <source>
        <dbReference type="EMBL" id="SPO00582.1"/>
    </source>
</evidence>
<dbReference type="InterPro" id="IPR009163">
    <property type="entry name" value="Ap4A_phos1/2"/>
</dbReference>
<dbReference type="InterPro" id="IPR019200">
    <property type="entry name" value="ATP_adenylylTrfase_C"/>
</dbReference>
<feature type="domain" description="ATP adenylyltransferase C-terminal" evidence="1">
    <location>
        <begin position="201"/>
        <end position="330"/>
    </location>
</feature>
<dbReference type="Proteomes" id="UP001187682">
    <property type="component" value="Unassembled WGS sequence"/>
</dbReference>
<dbReference type="AlphaFoldDB" id="A0AAE8STG8"/>
<evidence type="ECO:0000259" key="1">
    <source>
        <dbReference type="Pfam" id="PF09830"/>
    </source>
</evidence>
<dbReference type="GO" id="GO:0009117">
    <property type="term" value="P:nucleotide metabolic process"/>
    <property type="evidence" value="ECO:0007669"/>
    <property type="project" value="InterPro"/>
</dbReference>
<name>A0AAE8STG8_9PEZI</name>
<dbReference type="Pfam" id="PF09830">
    <property type="entry name" value="ATP_transf"/>
    <property type="match status" value="1"/>
</dbReference>
<accession>A0AAE8STG8</accession>
<dbReference type="PANTHER" id="PTHR38420:SF3">
    <property type="entry name" value="5',5'''-P-1,P-4-TETRAPHOSPHATE PHOSPHORYLASE 2"/>
    <property type="match status" value="1"/>
</dbReference>
<dbReference type="EMBL" id="ONZQ02000004">
    <property type="protein sequence ID" value="SPO00582.1"/>
    <property type="molecule type" value="Genomic_DNA"/>
</dbReference>
<feature type="domain" description="Ap4A phosphorylase 1/2 N-terminal" evidence="2">
    <location>
        <begin position="7"/>
        <end position="135"/>
    </location>
</feature>
<evidence type="ECO:0000259" key="2">
    <source>
        <dbReference type="Pfam" id="PF19327"/>
    </source>
</evidence>
<feature type="domain" description="Ap4A phosphorylase 1/2 N-terminal" evidence="2">
    <location>
        <begin position="151"/>
        <end position="179"/>
    </location>
</feature>